<dbReference type="PANTHER" id="PTHR43166">
    <property type="entry name" value="AMINO ACID IMPORT ATP-BINDING PROTEIN"/>
    <property type="match status" value="1"/>
</dbReference>
<evidence type="ECO:0000256" key="3">
    <source>
        <dbReference type="ARBA" id="ARBA00022741"/>
    </source>
</evidence>
<dbReference type="RefSeq" id="WP_008163971.1">
    <property type="nucleotide sequence ID" value="NZ_AGUF01000054.1"/>
</dbReference>
<dbReference type="InterPro" id="IPR012693">
    <property type="entry name" value="ABC_transpr_PhnC"/>
</dbReference>
<evidence type="ECO:0000313" key="9">
    <source>
        <dbReference type="EMBL" id="EHK65378.1"/>
    </source>
</evidence>
<comment type="caution">
    <text evidence="9">The sequence shown here is derived from an EMBL/GenBank/DDBJ whole genome shotgun (WGS) entry which is preliminary data.</text>
</comment>
<dbReference type="EMBL" id="AGUF01000054">
    <property type="protein sequence ID" value="EHK65378.1"/>
    <property type="molecule type" value="Genomic_DNA"/>
</dbReference>
<dbReference type="STRING" id="477184.KYC_15812"/>
<accession>H0F8R4</accession>
<dbReference type="InterPro" id="IPR003593">
    <property type="entry name" value="AAA+_ATPase"/>
</dbReference>
<dbReference type="Pfam" id="PF00005">
    <property type="entry name" value="ABC_tran"/>
    <property type="match status" value="1"/>
</dbReference>
<dbReference type="PROSITE" id="PS50893">
    <property type="entry name" value="ABC_TRANSPORTER_2"/>
    <property type="match status" value="1"/>
</dbReference>
<keyword evidence="5" id="KW-1278">Translocase</keyword>
<sequence>MLRYESVGMRYADGTMALDSVSLQVPRGQFCVILGASGAGKSTLLRMANGLTAPTQGQVWVDGTLIEPAALATVRPRIGMVHQQFNLVSRATVGTNILSGALPVLPAWRACLLRFPAELRERACQLAHEVGLLPEHLHRRVSDLSGGQQQRVGIARAFMLSPALLLADEPVASLDPRISRDILTLLRDQARERGATVVCSLHQVDLAREFADRIVALRHGSMVFDGPANAFNEAVADALYRAGDSASPREAGSPIAELPGSGPEGGRRAAQARPALFSLGEAR</sequence>
<organism evidence="9 10">
    <name type="scientific">Achromobacter arsenitoxydans SY8</name>
    <dbReference type="NCBI Taxonomy" id="477184"/>
    <lineage>
        <taxon>Bacteria</taxon>
        <taxon>Pseudomonadati</taxon>
        <taxon>Pseudomonadota</taxon>
        <taxon>Betaproteobacteria</taxon>
        <taxon>Burkholderiales</taxon>
        <taxon>Alcaligenaceae</taxon>
        <taxon>Achromobacter</taxon>
    </lineage>
</organism>
<proteinExistence type="predicted"/>
<dbReference type="GO" id="GO:0015416">
    <property type="term" value="F:ABC-type phosphonate transporter activity"/>
    <property type="evidence" value="ECO:0007669"/>
    <property type="project" value="InterPro"/>
</dbReference>
<evidence type="ECO:0000256" key="2">
    <source>
        <dbReference type="ARBA" id="ARBA00022475"/>
    </source>
</evidence>
<gene>
    <name evidence="9" type="ORF">KYC_15812</name>
</gene>
<dbReference type="PANTHER" id="PTHR43166:SF6">
    <property type="entry name" value="PHOSPHONATES IMPORT ATP-BINDING PROTEIN PHNC"/>
    <property type="match status" value="1"/>
</dbReference>
<dbReference type="GO" id="GO:0016887">
    <property type="term" value="F:ATP hydrolysis activity"/>
    <property type="evidence" value="ECO:0007669"/>
    <property type="project" value="InterPro"/>
</dbReference>
<dbReference type="PATRIC" id="fig|477184.5.peg.3115"/>
<keyword evidence="1" id="KW-0813">Transport</keyword>
<dbReference type="SMART" id="SM00382">
    <property type="entry name" value="AAA"/>
    <property type="match status" value="1"/>
</dbReference>
<name>H0F8R4_9BURK</name>
<dbReference type="Gene3D" id="3.40.50.300">
    <property type="entry name" value="P-loop containing nucleotide triphosphate hydrolases"/>
    <property type="match status" value="1"/>
</dbReference>
<dbReference type="InterPro" id="IPR017871">
    <property type="entry name" value="ABC_transporter-like_CS"/>
</dbReference>
<dbReference type="PROSITE" id="PS00211">
    <property type="entry name" value="ABC_TRANSPORTER_1"/>
    <property type="match status" value="1"/>
</dbReference>
<keyword evidence="4 9" id="KW-0067">ATP-binding</keyword>
<dbReference type="InterPro" id="IPR003439">
    <property type="entry name" value="ABC_transporter-like_ATP-bd"/>
</dbReference>
<dbReference type="InterPro" id="IPR050086">
    <property type="entry name" value="MetN_ABC_transporter-like"/>
</dbReference>
<reference evidence="9 10" key="1">
    <citation type="journal article" date="2012" name="J. Bacteriol.">
        <title>Genome sequence of the highly efficient arsenite-oxidizing bacterium Achromobacter arsenitoxydans SY8.</title>
        <authorList>
            <person name="Li X."/>
            <person name="Hu Y."/>
            <person name="Gong J."/>
            <person name="Lin Y."/>
            <person name="Johnstone L."/>
            <person name="Rensing C."/>
            <person name="Wang G."/>
        </authorList>
    </citation>
    <scope>NUCLEOTIDE SEQUENCE [LARGE SCALE GENOMIC DNA]</scope>
    <source>
        <strain evidence="9 10">SY8</strain>
    </source>
</reference>
<evidence type="ECO:0000259" key="8">
    <source>
        <dbReference type="PROSITE" id="PS50893"/>
    </source>
</evidence>
<dbReference type="Proteomes" id="UP000003113">
    <property type="component" value="Unassembled WGS sequence"/>
</dbReference>
<evidence type="ECO:0000256" key="7">
    <source>
        <dbReference type="SAM" id="MobiDB-lite"/>
    </source>
</evidence>
<feature type="region of interest" description="Disordered" evidence="7">
    <location>
        <begin position="244"/>
        <end position="283"/>
    </location>
</feature>
<dbReference type="GO" id="GO:0016020">
    <property type="term" value="C:membrane"/>
    <property type="evidence" value="ECO:0007669"/>
    <property type="project" value="InterPro"/>
</dbReference>
<evidence type="ECO:0000256" key="6">
    <source>
        <dbReference type="ARBA" id="ARBA00023136"/>
    </source>
</evidence>
<dbReference type="InterPro" id="IPR027417">
    <property type="entry name" value="P-loop_NTPase"/>
</dbReference>
<evidence type="ECO:0000313" key="10">
    <source>
        <dbReference type="Proteomes" id="UP000003113"/>
    </source>
</evidence>
<evidence type="ECO:0000256" key="5">
    <source>
        <dbReference type="ARBA" id="ARBA00022967"/>
    </source>
</evidence>
<keyword evidence="6" id="KW-0472">Membrane</keyword>
<dbReference type="AlphaFoldDB" id="H0F8R4"/>
<dbReference type="CDD" id="cd03256">
    <property type="entry name" value="ABC_PhnC_transporter"/>
    <property type="match status" value="1"/>
</dbReference>
<dbReference type="eggNOG" id="COG3638">
    <property type="taxonomic scope" value="Bacteria"/>
</dbReference>
<keyword evidence="10" id="KW-1185">Reference proteome</keyword>
<protein>
    <submittedName>
        <fullName evidence="9">Phosphonate ABC transporter ATP-binding protein 1</fullName>
    </submittedName>
</protein>
<keyword evidence="2" id="KW-1003">Cell membrane</keyword>
<evidence type="ECO:0000256" key="1">
    <source>
        <dbReference type="ARBA" id="ARBA00022448"/>
    </source>
</evidence>
<keyword evidence="3" id="KW-0547">Nucleotide-binding</keyword>
<evidence type="ECO:0000256" key="4">
    <source>
        <dbReference type="ARBA" id="ARBA00022840"/>
    </source>
</evidence>
<dbReference type="SUPFAM" id="SSF52540">
    <property type="entry name" value="P-loop containing nucleoside triphosphate hydrolases"/>
    <property type="match status" value="1"/>
</dbReference>
<feature type="domain" description="ABC transporter" evidence="8">
    <location>
        <begin position="2"/>
        <end position="244"/>
    </location>
</feature>
<dbReference type="GO" id="GO:0005524">
    <property type="term" value="F:ATP binding"/>
    <property type="evidence" value="ECO:0007669"/>
    <property type="project" value="UniProtKB-KW"/>
</dbReference>